<proteinExistence type="predicted"/>
<dbReference type="GeneID" id="83011567"/>
<dbReference type="AlphaFoldDB" id="A0A173X808"/>
<dbReference type="EMBL" id="CYZV01000012">
    <property type="protein sequence ID" value="CUO06120.1"/>
    <property type="molecule type" value="Genomic_DNA"/>
</dbReference>
<sequence length="203" mass="24324">MSSDIKEISKLKELLCRKKVSKIKSKYYKAEKKIYKKYIRDKEEDSEFLLKSSFIEFRKRYFNNLYTTINNIVDNSIGNLESDMLEYISERDRYRTFEVISLIKSIFDRNHIIWALYDEYIECRKDGKCPETIIIVVGQEYRNIALNIFNVLGERVNNVVFLINNIKVQLAFTFEIENNTYYLTNNNIKYCILEDERIPILTP</sequence>
<name>A0A173X808_9CLOT</name>
<protein>
    <submittedName>
        <fullName evidence="1">Uncharacterized protein</fullName>
    </submittedName>
</protein>
<dbReference type="RefSeq" id="WP_042397106.1">
    <property type="nucleotide sequence ID" value="NZ_CYYT01000002.1"/>
</dbReference>
<dbReference type="Proteomes" id="UP000095558">
    <property type="component" value="Unassembled WGS sequence"/>
</dbReference>
<dbReference type="OrthoDB" id="1928670at2"/>
<reference evidence="1 2" key="1">
    <citation type="submission" date="2015-09" db="EMBL/GenBank/DDBJ databases">
        <authorList>
            <consortium name="Pathogen Informatics"/>
        </authorList>
    </citation>
    <scope>NUCLEOTIDE SEQUENCE [LARGE SCALE GENOMIC DNA]</scope>
    <source>
        <strain evidence="1 2">2789STDY5834855</strain>
    </source>
</reference>
<accession>A0A173X808</accession>
<gene>
    <name evidence="1" type="ORF">ERS852470_01339</name>
</gene>
<evidence type="ECO:0000313" key="2">
    <source>
        <dbReference type="Proteomes" id="UP000095558"/>
    </source>
</evidence>
<organism evidence="1 2">
    <name type="scientific">Clostridium disporicum</name>
    <dbReference type="NCBI Taxonomy" id="84024"/>
    <lineage>
        <taxon>Bacteria</taxon>
        <taxon>Bacillati</taxon>
        <taxon>Bacillota</taxon>
        <taxon>Clostridia</taxon>
        <taxon>Eubacteriales</taxon>
        <taxon>Clostridiaceae</taxon>
        <taxon>Clostridium</taxon>
    </lineage>
</organism>
<evidence type="ECO:0000313" key="1">
    <source>
        <dbReference type="EMBL" id="CUO06120.1"/>
    </source>
</evidence>